<comment type="caution">
    <text evidence="1">The sequence shown here is derived from an EMBL/GenBank/DDBJ whole genome shotgun (WGS) entry which is preliminary data.</text>
</comment>
<gene>
    <name evidence="1" type="ORF">CRG98_021251</name>
</gene>
<proteinExistence type="predicted"/>
<evidence type="ECO:0000313" key="2">
    <source>
        <dbReference type="Proteomes" id="UP000233551"/>
    </source>
</evidence>
<protein>
    <submittedName>
        <fullName evidence="1">Uncharacterized protein</fullName>
    </submittedName>
</protein>
<reference evidence="1 2" key="1">
    <citation type="submission" date="2017-11" db="EMBL/GenBank/DDBJ databases">
        <title>De-novo sequencing of pomegranate (Punica granatum L.) genome.</title>
        <authorList>
            <person name="Akparov Z."/>
            <person name="Amiraslanov A."/>
            <person name="Hajiyeva S."/>
            <person name="Abbasov M."/>
            <person name="Kaur K."/>
            <person name="Hamwieh A."/>
            <person name="Solovyev V."/>
            <person name="Salamov A."/>
            <person name="Braich B."/>
            <person name="Kosarev P."/>
            <person name="Mahmoud A."/>
            <person name="Hajiyev E."/>
            <person name="Babayeva S."/>
            <person name="Izzatullayeva V."/>
            <person name="Mammadov A."/>
            <person name="Mammadov A."/>
            <person name="Sharifova S."/>
            <person name="Ojaghi J."/>
            <person name="Eynullazada K."/>
            <person name="Bayramov B."/>
            <person name="Abdulazimova A."/>
            <person name="Shahmuradov I."/>
        </authorList>
    </citation>
    <scope>NUCLEOTIDE SEQUENCE [LARGE SCALE GENOMIC DNA]</scope>
    <source>
        <strain evidence="2">cv. AG2017</strain>
        <tissue evidence="1">Leaf</tissue>
    </source>
</reference>
<dbReference type="AlphaFoldDB" id="A0A2I0JSC4"/>
<sequence length="92" mass="10677">MKLLVSCLRKWPRGSMALPSCERLKARWSSLGRQRVERWLGCGAPVRRGLRPLVRDSPSHGKCVNNGRFSRMCGHDSPMSWRKETRRKIEKT</sequence>
<name>A0A2I0JSC4_PUNGR</name>
<accession>A0A2I0JSC4</accession>
<dbReference type="Proteomes" id="UP000233551">
    <property type="component" value="Unassembled WGS sequence"/>
</dbReference>
<evidence type="ECO:0000313" key="1">
    <source>
        <dbReference type="EMBL" id="PKI58376.1"/>
    </source>
</evidence>
<dbReference type="EMBL" id="PGOL01001401">
    <property type="protein sequence ID" value="PKI58376.1"/>
    <property type="molecule type" value="Genomic_DNA"/>
</dbReference>
<keyword evidence="2" id="KW-1185">Reference proteome</keyword>
<organism evidence="1 2">
    <name type="scientific">Punica granatum</name>
    <name type="common">Pomegranate</name>
    <dbReference type="NCBI Taxonomy" id="22663"/>
    <lineage>
        <taxon>Eukaryota</taxon>
        <taxon>Viridiplantae</taxon>
        <taxon>Streptophyta</taxon>
        <taxon>Embryophyta</taxon>
        <taxon>Tracheophyta</taxon>
        <taxon>Spermatophyta</taxon>
        <taxon>Magnoliopsida</taxon>
        <taxon>eudicotyledons</taxon>
        <taxon>Gunneridae</taxon>
        <taxon>Pentapetalae</taxon>
        <taxon>rosids</taxon>
        <taxon>malvids</taxon>
        <taxon>Myrtales</taxon>
        <taxon>Lythraceae</taxon>
        <taxon>Punica</taxon>
    </lineage>
</organism>